<proteinExistence type="predicted"/>
<reference evidence="3" key="1">
    <citation type="submission" date="2020-12" db="EMBL/GenBank/DDBJ databases">
        <title>Generalized mutagenesis with transposon Tn5. A laboratory procedure for the identification of genes responsible for a bacterial phenotype and its regulation, illustrated with phenazine production in Pseudomonas chlororaphis.</title>
        <authorList>
            <person name="Muzio F."/>
            <person name="Sobrero P."/>
            <person name="Agaras B."/>
            <person name="Valverde C."/>
        </authorList>
    </citation>
    <scope>NUCLEOTIDE SEQUENCE</scope>
    <source>
        <strain evidence="3">SMMP3</strain>
    </source>
</reference>
<dbReference type="GO" id="GO:0016779">
    <property type="term" value="F:nucleotidyltransferase activity"/>
    <property type="evidence" value="ECO:0007669"/>
    <property type="project" value="UniProtKB-ARBA"/>
</dbReference>
<keyword evidence="1" id="KW-0460">Magnesium</keyword>
<evidence type="ECO:0000259" key="2">
    <source>
        <dbReference type="Pfam" id="PF12804"/>
    </source>
</evidence>
<sequence length="197" mass="20523">MSQSLCAVVLAAGQGSRYRQAAGAGQDKLLAPCQGRDRVIRPVIEQVLKNLPALLARRVLVTTPDRREVIALAEAYGCQVVLLDSPGMGDSLAAAVGVCADASGWLVVLGDMPFILPSSIESVARGLGERMIRVPVFEGDYGHPVAFGAAFGQALQGLSGDRGARPLFAAGQVVEVELADAGVLWDVDVPQALVFTG</sequence>
<comment type="caution">
    <text evidence="3">The sequence shown here is derived from an EMBL/GenBank/DDBJ whole genome shotgun (WGS) entry which is preliminary data.</text>
</comment>
<dbReference type="Proteomes" id="UP000787568">
    <property type="component" value="Unassembled WGS sequence"/>
</dbReference>
<dbReference type="Pfam" id="PF12804">
    <property type="entry name" value="NTP_transf_3"/>
    <property type="match status" value="1"/>
</dbReference>
<dbReference type="AlphaFoldDB" id="A0AAJ0ZIB6"/>
<evidence type="ECO:0000313" key="3">
    <source>
        <dbReference type="EMBL" id="MBU4633145.1"/>
    </source>
</evidence>
<dbReference type="InterPro" id="IPR025877">
    <property type="entry name" value="MobA-like_NTP_Trfase"/>
</dbReference>
<dbReference type="PANTHER" id="PTHR43777:SF1">
    <property type="entry name" value="MOLYBDENUM COFACTOR CYTIDYLYLTRANSFERASE"/>
    <property type="match status" value="1"/>
</dbReference>
<feature type="domain" description="MobA-like NTP transferase" evidence="2">
    <location>
        <begin position="7"/>
        <end position="170"/>
    </location>
</feature>
<gene>
    <name evidence="3" type="ORF">I8747_10040</name>
</gene>
<dbReference type="RefSeq" id="WP_081362287.1">
    <property type="nucleotide sequence ID" value="NZ_CP027717.1"/>
</dbReference>
<dbReference type="EMBL" id="JAEEFW010000003">
    <property type="protein sequence ID" value="MBU4633145.1"/>
    <property type="molecule type" value="Genomic_DNA"/>
</dbReference>
<dbReference type="PANTHER" id="PTHR43777">
    <property type="entry name" value="MOLYBDENUM COFACTOR CYTIDYLYLTRANSFERASE"/>
    <property type="match status" value="1"/>
</dbReference>
<dbReference type="Gene3D" id="3.90.550.10">
    <property type="entry name" value="Spore Coat Polysaccharide Biosynthesis Protein SpsA, Chain A"/>
    <property type="match status" value="1"/>
</dbReference>
<dbReference type="InterPro" id="IPR029044">
    <property type="entry name" value="Nucleotide-diphossugar_trans"/>
</dbReference>
<name>A0AAJ0ZIB6_9PSED</name>
<accession>A0AAJ0ZIB6</accession>
<protein>
    <submittedName>
        <fullName evidence="3">Nucleotidyltransferase family protein</fullName>
    </submittedName>
</protein>
<organism evidence="3 4">
    <name type="scientific">Pseudomonas chlororaphis subsp. aurantiaca</name>
    <dbReference type="NCBI Taxonomy" id="86192"/>
    <lineage>
        <taxon>Bacteria</taxon>
        <taxon>Pseudomonadati</taxon>
        <taxon>Pseudomonadota</taxon>
        <taxon>Gammaproteobacteria</taxon>
        <taxon>Pseudomonadales</taxon>
        <taxon>Pseudomonadaceae</taxon>
        <taxon>Pseudomonas</taxon>
    </lineage>
</organism>
<evidence type="ECO:0000313" key="4">
    <source>
        <dbReference type="Proteomes" id="UP000787568"/>
    </source>
</evidence>
<evidence type="ECO:0000256" key="1">
    <source>
        <dbReference type="ARBA" id="ARBA00022842"/>
    </source>
</evidence>
<dbReference type="CDD" id="cd04182">
    <property type="entry name" value="GT_2_like_f"/>
    <property type="match status" value="1"/>
</dbReference>
<dbReference type="SUPFAM" id="SSF53448">
    <property type="entry name" value="Nucleotide-diphospho-sugar transferases"/>
    <property type="match status" value="1"/>
</dbReference>